<feature type="transmembrane region" description="Helical" evidence="11">
    <location>
        <begin position="205"/>
        <end position="222"/>
    </location>
</feature>
<dbReference type="GO" id="GO:0005777">
    <property type="term" value="C:peroxisome"/>
    <property type="evidence" value="ECO:0007669"/>
    <property type="project" value="UniProtKB-SubCell"/>
</dbReference>
<evidence type="ECO:0000313" key="13">
    <source>
        <dbReference type="EMBL" id="CAG9863297.1"/>
    </source>
</evidence>
<dbReference type="EMBL" id="OU900099">
    <property type="protein sequence ID" value="CAG9863297.1"/>
    <property type="molecule type" value="Genomic_DNA"/>
</dbReference>
<evidence type="ECO:0000256" key="6">
    <source>
        <dbReference type="ARBA" id="ARBA00022989"/>
    </source>
</evidence>
<evidence type="ECO:0000256" key="1">
    <source>
        <dbReference type="ARBA" id="ARBA00004200"/>
    </source>
</evidence>
<evidence type="ECO:0000256" key="10">
    <source>
        <dbReference type="ARBA" id="ARBA00023140"/>
    </source>
</evidence>
<keyword evidence="6 11" id="KW-1133">Transmembrane helix</keyword>
<keyword evidence="4 11" id="KW-0812">Transmembrane</keyword>
<name>A0A9N9TXN5_PHYSR</name>
<evidence type="ECO:0000313" key="14">
    <source>
        <dbReference type="Proteomes" id="UP001153712"/>
    </source>
</evidence>
<organism evidence="13 14">
    <name type="scientific">Phyllotreta striolata</name>
    <name type="common">Striped flea beetle</name>
    <name type="synonym">Crioceris striolata</name>
    <dbReference type="NCBI Taxonomy" id="444603"/>
    <lineage>
        <taxon>Eukaryota</taxon>
        <taxon>Metazoa</taxon>
        <taxon>Ecdysozoa</taxon>
        <taxon>Arthropoda</taxon>
        <taxon>Hexapoda</taxon>
        <taxon>Insecta</taxon>
        <taxon>Pterygota</taxon>
        <taxon>Neoptera</taxon>
        <taxon>Endopterygota</taxon>
        <taxon>Coleoptera</taxon>
        <taxon>Polyphaga</taxon>
        <taxon>Cucujiformia</taxon>
        <taxon>Chrysomeloidea</taxon>
        <taxon>Chrysomelidae</taxon>
        <taxon>Galerucinae</taxon>
        <taxon>Alticini</taxon>
        <taxon>Phyllotreta</taxon>
    </lineage>
</organism>
<keyword evidence="8" id="KW-0496">Mitochondrion</keyword>
<keyword evidence="14" id="KW-1185">Reference proteome</keyword>
<dbReference type="InterPro" id="IPR039433">
    <property type="entry name" value="Mff-like_dom"/>
</dbReference>
<dbReference type="Proteomes" id="UP001153712">
    <property type="component" value="Chromosome 6"/>
</dbReference>
<dbReference type="InterPro" id="IPR008518">
    <property type="entry name" value="Mff/Tango-11"/>
</dbReference>
<dbReference type="GO" id="GO:0005741">
    <property type="term" value="C:mitochondrial outer membrane"/>
    <property type="evidence" value="ECO:0007669"/>
    <property type="project" value="UniProtKB-SubCell"/>
</dbReference>
<keyword evidence="9 11" id="KW-0472">Membrane</keyword>
<protein>
    <recommendedName>
        <fullName evidence="12">Mff-like domain-containing protein</fullName>
    </recommendedName>
</protein>
<keyword evidence="10" id="KW-0576">Peroxisome</keyword>
<evidence type="ECO:0000259" key="12">
    <source>
        <dbReference type="Pfam" id="PF05644"/>
    </source>
</evidence>
<evidence type="ECO:0000256" key="7">
    <source>
        <dbReference type="ARBA" id="ARBA00023054"/>
    </source>
</evidence>
<evidence type="ECO:0000256" key="11">
    <source>
        <dbReference type="SAM" id="Phobius"/>
    </source>
</evidence>
<gene>
    <name evidence="13" type="ORF">PHYEVI_LOCUS9593</name>
</gene>
<keyword evidence="5" id="KW-1000">Mitochondrion outer membrane</keyword>
<evidence type="ECO:0000256" key="9">
    <source>
        <dbReference type="ARBA" id="ARBA00023136"/>
    </source>
</evidence>
<keyword evidence="7" id="KW-0175">Coiled coil</keyword>
<dbReference type="AlphaFoldDB" id="A0A9N9TXN5"/>
<dbReference type="PANTHER" id="PTHR16501">
    <property type="entry name" value="TRANSPORT AND GOLGI ORGANIZATION PROTEIN 11"/>
    <property type="match status" value="1"/>
</dbReference>
<sequence length="225" mass="25597">MSMNSSPSHFPEDAFVTDANFKVGINQQMKVPDRISFSNDSNGDRTGSWNRDNFNMNVPERILVAGQHQHVGTRAPPREIVFDNSIIQSDPYPTDLPRVATPPRTLTLDKYPFPGVEDFDEPELIDDERLPVAKRIPHKVHMNDVSFQLNGSQYNESGAHLYGAAGDSLTPAEEVLHLRRQMAKLNRRIMALELENINRLQKEKIVVGFGIAYFLLKVIIWMNRD</sequence>
<feature type="domain" description="Mff-like" evidence="12">
    <location>
        <begin position="15"/>
        <end position="118"/>
    </location>
</feature>
<evidence type="ECO:0000256" key="4">
    <source>
        <dbReference type="ARBA" id="ARBA00022692"/>
    </source>
</evidence>
<dbReference type="OrthoDB" id="5986838at2759"/>
<dbReference type="Pfam" id="PF05644">
    <property type="entry name" value="Miff"/>
    <property type="match status" value="2"/>
</dbReference>
<evidence type="ECO:0000256" key="3">
    <source>
        <dbReference type="ARBA" id="ARBA00009806"/>
    </source>
</evidence>
<evidence type="ECO:0000256" key="2">
    <source>
        <dbReference type="ARBA" id="ARBA00004275"/>
    </source>
</evidence>
<accession>A0A9N9TXN5</accession>
<proteinExistence type="inferred from homology"/>
<evidence type="ECO:0000256" key="5">
    <source>
        <dbReference type="ARBA" id="ARBA00022787"/>
    </source>
</evidence>
<feature type="domain" description="Mff-like" evidence="12">
    <location>
        <begin position="168"/>
        <end position="224"/>
    </location>
</feature>
<comment type="subcellular location">
    <subcellularLocation>
        <location evidence="1">Mitochondrion outer membrane</location>
        <topology evidence="1">Single-pass type IV membrane protein</topology>
    </subcellularLocation>
    <subcellularLocation>
        <location evidence="2">Peroxisome</location>
    </subcellularLocation>
</comment>
<reference evidence="13" key="1">
    <citation type="submission" date="2022-01" db="EMBL/GenBank/DDBJ databases">
        <authorList>
            <person name="King R."/>
        </authorList>
    </citation>
    <scope>NUCLEOTIDE SEQUENCE</scope>
</reference>
<comment type="similarity">
    <text evidence="3">Belongs to the Tango11 family.</text>
</comment>
<dbReference type="PANTHER" id="PTHR16501:SF6">
    <property type="entry name" value="TRANSPORT AND GOLGI ORGANIZATION PROTEIN 11"/>
    <property type="match status" value="1"/>
</dbReference>
<evidence type="ECO:0000256" key="8">
    <source>
        <dbReference type="ARBA" id="ARBA00023128"/>
    </source>
</evidence>